<dbReference type="KEGG" id="rpy:Y013_26475"/>
<dbReference type="HOGENOM" id="CLU_1569011_0_0_11"/>
<gene>
    <name evidence="1" type="ORF">Y013_26475</name>
</gene>
<dbReference type="RefSeq" id="WP_024100489.1">
    <property type="nucleotide sequence ID" value="NC_023144.1"/>
</dbReference>
<dbReference type="AlphaFoldDB" id="V9XP99"/>
<proteinExistence type="predicted"/>
<organism evidence="1 2">
    <name type="scientific">Rhodococcus pyridinivorans SB3094</name>
    <dbReference type="NCBI Taxonomy" id="1435356"/>
    <lineage>
        <taxon>Bacteria</taxon>
        <taxon>Bacillati</taxon>
        <taxon>Actinomycetota</taxon>
        <taxon>Actinomycetes</taxon>
        <taxon>Mycobacteriales</taxon>
        <taxon>Nocardiaceae</taxon>
        <taxon>Rhodococcus</taxon>
    </lineage>
</organism>
<dbReference type="eggNOG" id="ENOG5031JIQ">
    <property type="taxonomic scope" value="Bacteria"/>
</dbReference>
<accession>V9XP99</accession>
<sequence length="176" mass="18292">MTVAAFVLSVLGFGIAVASLTWQVYTFLMQGARPALTPVVGLLTVGGGLVTNDATRDVRASLMSAAAQLPPGQLIVGVKVVNAGRAPFHVAKWALRADPSGVAFQVIGDQVGSPSVPCDIPPGAEQIFFMYLDGAVNLRRSLESVEDGPQRIVATVSSGGRTYVSKPIATEVLSID</sequence>
<evidence type="ECO:0000313" key="2">
    <source>
        <dbReference type="Proteomes" id="UP000018781"/>
    </source>
</evidence>
<dbReference type="GeneID" id="29939964"/>
<dbReference type="EMBL" id="CP006997">
    <property type="protein sequence ID" value="AHD24218.1"/>
    <property type="molecule type" value="Genomic_DNA"/>
</dbReference>
<geneLocation type="plasmid" evidence="2">
    <name>1</name>
</geneLocation>
<reference evidence="1 2" key="1">
    <citation type="journal article" date="2014" name="Genome Announc.">
        <title>Complete Genome of Rhodococcus pyridinivorans SB3094, a Methyl-Ethyl-Ketone-Degrading Bacterium Used for Bioaugmentation.</title>
        <authorList>
            <person name="Dueholm M.S."/>
            <person name="Albertsen M."/>
            <person name="D'Imperio S."/>
            <person name="Tale V.P."/>
            <person name="Lewis D."/>
            <person name="Nielsen P.H."/>
            <person name="Nielsen J.L."/>
        </authorList>
    </citation>
    <scope>NUCLEOTIDE SEQUENCE [LARGE SCALE GENOMIC DNA]</scope>
    <source>
        <strain evidence="2">SB3094</strain>
        <plasmid evidence="2">1</plasmid>
    </source>
</reference>
<evidence type="ECO:0000313" key="1">
    <source>
        <dbReference type="EMBL" id="AHD24218.1"/>
    </source>
</evidence>
<dbReference type="Proteomes" id="UP000018781">
    <property type="component" value="Plasmid unnamed"/>
</dbReference>
<protein>
    <submittedName>
        <fullName evidence="1">Uncharacterized protein</fullName>
    </submittedName>
</protein>
<dbReference type="PATRIC" id="fig|1435356.3.peg.5327"/>
<keyword evidence="1" id="KW-0614">Plasmid</keyword>
<name>V9XP99_9NOCA</name>